<evidence type="ECO:0000313" key="2">
    <source>
        <dbReference type="EMBL" id="NYI87639.1"/>
    </source>
</evidence>
<gene>
    <name evidence="2" type="ORF">HNR02_000962</name>
</gene>
<dbReference type="Proteomes" id="UP000549616">
    <property type="component" value="Unassembled WGS sequence"/>
</dbReference>
<dbReference type="EMBL" id="JACCFK010000001">
    <property type="protein sequence ID" value="NYI87639.1"/>
    <property type="molecule type" value="Genomic_DNA"/>
</dbReference>
<reference evidence="2 3" key="1">
    <citation type="submission" date="2020-07" db="EMBL/GenBank/DDBJ databases">
        <title>Sequencing the genomes of 1000 actinobacteria strains.</title>
        <authorList>
            <person name="Klenk H.-P."/>
        </authorList>
    </citation>
    <scope>NUCLEOTIDE SEQUENCE [LARGE SCALE GENOMIC DNA]</scope>
    <source>
        <strain evidence="2 3">DSM 104006</strain>
    </source>
</reference>
<sequence length="98" mass="10297">MADRRAGPSLRRDHLLIAEMTDAAEQAQLLAAGADMERLENDRQRRDALLGNFTVLGEANIPKCPGVALPLCGTASSTATGRSTSPFSTPPRTSSSAS</sequence>
<comment type="caution">
    <text evidence="2">The sequence shown here is derived from an EMBL/GenBank/DDBJ whole genome shotgun (WGS) entry which is preliminary data.</text>
</comment>
<proteinExistence type="predicted"/>
<protein>
    <submittedName>
        <fullName evidence="2">Uncharacterized protein</fullName>
    </submittedName>
</protein>
<dbReference type="AlphaFoldDB" id="A0A853AYC7"/>
<feature type="region of interest" description="Disordered" evidence="1">
    <location>
        <begin position="72"/>
        <end position="98"/>
    </location>
</feature>
<evidence type="ECO:0000313" key="3">
    <source>
        <dbReference type="Proteomes" id="UP000549616"/>
    </source>
</evidence>
<organism evidence="2 3">
    <name type="scientific">Amycolatopsis endophytica</name>
    <dbReference type="NCBI Taxonomy" id="860233"/>
    <lineage>
        <taxon>Bacteria</taxon>
        <taxon>Bacillati</taxon>
        <taxon>Actinomycetota</taxon>
        <taxon>Actinomycetes</taxon>
        <taxon>Pseudonocardiales</taxon>
        <taxon>Pseudonocardiaceae</taxon>
        <taxon>Amycolatopsis</taxon>
    </lineage>
</organism>
<name>A0A853AYC7_9PSEU</name>
<feature type="compositionally biased region" description="Low complexity" evidence="1">
    <location>
        <begin position="73"/>
        <end position="98"/>
    </location>
</feature>
<accession>A0A853AYC7</accession>
<keyword evidence="3" id="KW-1185">Reference proteome</keyword>
<evidence type="ECO:0000256" key="1">
    <source>
        <dbReference type="SAM" id="MobiDB-lite"/>
    </source>
</evidence>